<dbReference type="AlphaFoldDB" id="A0A840EAZ2"/>
<evidence type="ECO:0000313" key="3">
    <source>
        <dbReference type="Proteomes" id="UP000576209"/>
    </source>
</evidence>
<name>A0A840EAZ2_9BACT</name>
<gene>
    <name evidence="2" type="ORF">GGR28_003350</name>
</gene>
<feature type="signal peptide" evidence="1">
    <location>
        <begin position="1"/>
        <end position="18"/>
    </location>
</feature>
<accession>A0A840EAZ2</accession>
<reference evidence="2 3" key="1">
    <citation type="submission" date="2020-08" db="EMBL/GenBank/DDBJ databases">
        <title>Genomic Encyclopedia of Type Strains, Phase IV (KMG-IV): sequencing the most valuable type-strain genomes for metagenomic binning, comparative biology and taxonomic classification.</title>
        <authorList>
            <person name="Goeker M."/>
        </authorList>
    </citation>
    <scope>NUCLEOTIDE SEQUENCE [LARGE SCALE GENOMIC DNA]</scope>
    <source>
        <strain evidence="2 3">DSM 105137</strain>
    </source>
</reference>
<evidence type="ECO:0008006" key="4">
    <source>
        <dbReference type="Google" id="ProtNLM"/>
    </source>
</evidence>
<protein>
    <recommendedName>
        <fullName evidence="4">Septum formation inhibitor Maf</fullName>
    </recommendedName>
</protein>
<dbReference type="RefSeq" id="WP_183496941.1">
    <property type="nucleotide sequence ID" value="NZ_JACIFF010000009.1"/>
</dbReference>
<feature type="chain" id="PRO_5032983783" description="Septum formation inhibitor Maf" evidence="1">
    <location>
        <begin position="19"/>
        <end position="301"/>
    </location>
</feature>
<organism evidence="2 3">
    <name type="scientific">Neolewinella aquimaris</name>
    <dbReference type="NCBI Taxonomy" id="1835722"/>
    <lineage>
        <taxon>Bacteria</taxon>
        <taxon>Pseudomonadati</taxon>
        <taxon>Bacteroidota</taxon>
        <taxon>Saprospiria</taxon>
        <taxon>Saprospirales</taxon>
        <taxon>Lewinellaceae</taxon>
        <taxon>Neolewinella</taxon>
    </lineage>
</organism>
<evidence type="ECO:0000256" key="1">
    <source>
        <dbReference type="SAM" id="SignalP"/>
    </source>
</evidence>
<dbReference type="EMBL" id="JACIFF010000009">
    <property type="protein sequence ID" value="MBB4080715.1"/>
    <property type="molecule type" value="Genomic_DNA"/>
</dbReference>
<sequence>MNCLPALAALALLFGCNARPSPDSSAPASPPSVFSGELPPYWYQSTAEISTYDLQQARYGEMRDGEAILIQVSEDFLTDRQVKNDNYENPNSAPVLKTNLFRRFNTGIYDYSLMTSVFTPTNAVEHPRTLKVTTSSQDWCGQSYTQLNYAGGEQWEMQLRSYFEREGDQEIDLSADFLEDEVFNRIRIGGNPPEGEFEVIPNTGYLLMTHQPYVAAEATASVEEAGAGRRTYVLDYTGLDRRLTVTFDTASPYIIREWTETYPSRDTVLTTTATLREQKLEPYWQLNGTKDAPLRAELGLD</sequence>
<evidence type="ECO:0000313" key="2">
    <source>
        <dbReference type="EMBL" id="MBB4080715.1"/>
    </source>
</evidence>
<comment type="caution">
    <text evidence="2">The sequence shown here is derived from an EMBL/GenBank/DDBJ whole genome shotgun (WGS) entry which is preliminary data.</text>
</comment>
<dbReference type="Proteomes" id="UP000576209">
    <property type="component" value="Unassembled WGS sequence"/>
</dbReference>
<proteinExistence type="predicted"/>
<keyword evidence="3" id="KW-1185">Reference proteome</keyword>
<keyword evidence="1" id="KW-0732">Signal</keyword>